<keyword evidence="4 8" id="KW-0819">tRNA processing</keyword>
<dbReference type="InterPro" id="IPR012094">
    <property type="entry name" value="tRNA_Ile_lys_synt"/>
</dbReference>
<dbReference type="GO" id="GO:0032267">
    <property type="term" value="F:tRNA(Ile)-lysidine synthase activity"/>
    <property type="evidence" value="ECO:0007669"/>
    <property type="project" value="UniProtKB-EC"/>
</dbReference>
<dbReference type="RefSeq" id="WP_378321400.1">
    <property type="nucleotide sequence ID" value="NZ_JBHUHY010000016.1"/>
</dbReference>
<feature type="binding site" evidence="8">
    <location>
        <begin position="26"/>
        <end position="31"/>
    </location>
    <ligand>
        <name>ATP</name>
        <dbReference type="ChEBI" id="CHEBI:30616"/>
    </ligand>
</feature>
<evidence type="ECO:0000256" key="6">
    <source>
        <dbReference type="ARBA" id="ARBA00022840"/>
    </source>
</evidence>
<dbReference type="HAMAP" id="MF_01161">
    <property type="entry name" value="tRNA_Ile_lys_synt"/>
    <property type="match status" value="1"/>
</dbReference>
<comment type="caution">
    <text evidence="10">The sequence shown here is derived from an EMBL/GenBank/DDBJ whole genome shotgun (WGS) entry which is preliminary data.</text>
</comment>
<dbReference type="SMART" id="SM00977">
    <property type="entry name" value="TilS_C"/>
    <property type="match status" value="1"/>
</dbReference>
<comment type="function">
    <text evidence="8">Ligates lysine onto the cytidine present at position 34 of the AUA codon-specific tRNA(Ile) that contains the anticodon CAU, in an ATP-dependent manner. Cytidine is converted to lysidine, thus changing the amino acid specificity of the tRNA from methionine to isoleucine.</text>
</comment>
<dbReference type="PANTHER" id="PTHR43033:SF1">
    <property type="entry name" value="TRNA(ILE)-LYSIDINE SYNTHASE-RELATED"/>
    <property type="match status" value="1"/>
</dbReference>
<organism evidence="10 11">
    <name type="scientific">Aquimarina celericrescens</name>
    <dbReference type="NCBI Taxonomy" id="1964542"/>
    <lineage>
        <taxon>Bacteria</taxon>
        <taxon>Pseudomonadati</taxon>
        <taxon>Bacteroidota</taxon>
        <taxon>Flavobacteriia</taxon>
        <taxon>Flavobacteriales</taxon>
        <taxon>Flavobacteriaceae</taxon>
        <taxon>Aquimarina</taxon>
    </lineage>
</organism>
<evidence type="ECO:0000256" key="5">
    <source>
        <dbReference type="ARBA" id="ARBA00022741"/>
    </source>
</evidence>
<reference evidence="11" key="1">
    <citation type="journal article" date="2019" name="Int. J. Syst. Evol. Microbiol.">
        <title>The Global Catalogue of Microorganisms (GCM) 10K type strain sequencing project: providing services to taxonomists for standard genome sequencing and annotation.</title>
        <authorList>
            <consortium name="The Broad Institute Genomics Platform"/>
            <consortium name="The Broad Institute Genome Sequencing Center for Infectious Disease"/>
            <person name="Wu L."/>
            <person name="Ma J."/>
        </authorList>
    </citation>
    <scope>NUCLEOTIDE SEQUENCE [LARGE SCALE GENOMIC DNA]</scope>
    <source>
        <strain evidence="11">DT92</strain>
    </source>
</reference>
<protein>
    <recommendedName>
        <fullName evidence="8">tRNA(Ile)-lysidine synthase</fullName>
        <ecNumber evidence="8">6.3.4.19</ecNumber>
    </recommendedName>
    <alternativeName>
        <fullName evidence="8">tRNA(Ile)-2-lysyl-cytidine synthase</fullName>
    </alternativeName>
    <alternativeName>
        <fullName evidence="8">tRNA(Ile)-lysidine synthetase</fullName>
    </alternativeName>
</protein>
<dbReference type="InterPro" id="IPR014729">
    <property type="entry name" value="Rossmann-like_a/b/a_fold"/>
</dbReference>
<name>A0ABW5B0T2_9FLAO</name>
<evidence type="ECO:0000259" key="9">
    <source>
        <dbReference type="SMART" id="SM00977"/>
    </source>
</evidence>
<comment type="subcellular location">
    <subcellularLocation>
        <location evidence="1 8">Cytoplasm</location>
    </subcellularLocation>
</comment>
<keyword evidence="3 8" id="KW-0436">Ligase</keyword>
<comment type="domain">
    <text evidence="8">The N-terminal region contains the highly conserved SGGXDS motif, predicted to be a P-loop motif involved in ATP binding.</text>
</comment>
<keyword evidence="2 8" id="KW-0963">Cytoplasm</keyword>
<dbReference type="EMBL" id="JBHUHY010000016">
    <property type="protein sequence ID" value="MFD2188367.1"/>
    <property type="molecule type" value="Genomic_DNA"/>
</dbReference>
<evidence type="ECO:0000256" key="8">
    <source>
        <dbReference type="HAMAP-Rule" id="MF_01161"/>
    </source>
</evidence>
<evidence type="ECO:0000313" key="10">
    <source>
        <dbReference type="EMBL" id="MFD2188367.1"/>
    </source>
</evidence>
<dbReference type="NCBIfam" id="TIGR02432">
    <property type="entry name" value="lysidine_TilS_N"/>
    <property type="match status" value="1"/>
</dbReference>
<accession>A0ABW5B0T2</accession>
<dbReference type="InterPro" id="IPR011063">
    <property type="entry name" value="TilS/TtcA_N"/>
</dbReference>
<evidence type="ECO:0000256" key="1">
    <source>
        <dbReference type="ARBA" id="ARBA00004496"/>
    </source>
</evidence>
<comment type="catalytic activity">
    <reaction evidence="7 8">
        <text>cytidine(34) in tRNA(Ile2) + L-lysine + ATP = lysidine(34) in tRNA(Ile2) + AMP + diphosphate + H(+)</text>
        <dbReference type="Rhea" id="RHEA:43744"/>
        <dbReference type="Rhea" id="RHEA-COMP:10625"/>
        <dbReference type="Rhea" id="RHEA-COMP:10670"/>
        <dbReference type="ChEBI" id="CHEBI:15378"/>
        <dbReference type="ChEBI" id="CHEBI:30616"/>
        <dbReference type="ChEBI" id="CHEBI:32551"/>
        <dbReference type="ChEBI" id="CHEBI:33019"/>
        <dbReference type="ChEBI" id="CHEBI:82748"/>
        <dbReference type="ChEBI" id="CHEBI:83665"/>
        <dbReference type="ChEBI" id="CHEBI:456215"/>
        <dbReference type="EC" id="6.3.4.19"/>
    </reaction>
</comment>
<keyword evidence="6 8" id="KW-0067">ATP-binding</keyword>
<dbReference type="Proteomes" id="UP001597344">
    <property type="component" value="Unassembled WGS sequence"/>
</dbReference>
<evidence type="ECO:0000256" key="2">
    <source>
        <dbReference type="ARBA" id="ARBA00022490"/>
    </source>
</evidence>
<dbReference type="EC" id="6.3.4.19" evidence="8"/>
<dbReference type="Gene3D" id="3.40.50.620">
    <property type="entry name" value="HUPs"/>
    <property type="match status" value="1"/>
</dbReference>
<sequence length="437" mass="51400">MLQEFKDHIAAHFSFLSGSRLLIACSGGLDSVVLTEMCHSLKFEFGVAHCNFNLREEESDGDEKFVKSLAERLSVLFFRRSFDTEKYAKDHDLSIQMAARELRYGWFRELALEFQYDYVLTAHHADDNLETFLINLSRGTGLDGLTGIPEVNEIFVRLLLPFSREEILDFATEKNIQWREDSSNKSTKYLRNKLRHDVITELKAIHPKFLHNFKNTLDYLKQSKDFIQSQLVHLKKELFITSEIDIVKIPINKLRNYGNPRTCLYFLLRDYGFTAWDDIEQIVTAQPGKQVFSETHRLVKDRDYLLLSPIVEEISDREYLISEEEQTIMIPPGTIKFRKVSEIVQKDFKTIYVDKEKLKYPLTVRKWKAGDYFYPLGMKGKKKLSKFFKDEKLSLLAKERVWILCSEKEIVWIINYRADNRFKITPQTKQLLKITIT</sequence>
<dbReference type="SUPFAM" id="SSF56037">
    <property type="entry name" value="PheT/TilS domain"/>
    <property type="match status" value="1"/>
</dbReference>
<dbReference type="Pfam" id="PF01171">
    <property type="entry name" value="ATP_bind_3"/>
    <property type="match status" value="1"/>
</dbReference>
<evidence type="ECO:0000256" key="3">
    <source>
        <dbReference type="ARBA" id="ARBA00022598"/>
    </source>
</evidence>
<evidence type="ECO:0000256" key="7">
    <source>
        <dbReference type="ARBA" id="ARBA00048539"/>
    </source>
</evidence>
<gene>
    <name evidence="8 10" type="primary">tilS</name>
    <name evidence="10" type="ORF">ACFSJT_16295</name>
</gene>
<dbReference type="InterPro" id="IPR012795">
    <property type="entry name" value="tRNA_Ile_lys_synt_N"/>
</dbReference>
<dbReference type="NCBIfam" id="TIGR02433">
    <property type="entry name" value="lysidine_TilS_C"/>
    <property type="match status" value="1"/>
</dbReference>
<dbReference type="CDD" id="cd01992">
    <property type="entry name" value="TilS_N"/>
    <property type="match status" value="1"/>
</dbReference>
<keyword evidence="5 8" id="KW-0547">Nucleotide-binding</keyword>
<dbReference type="SUPFAM" id="SSF52402">
    <property type="entry name" value="Adenine nucleotide alpha hydrolases-like"/>
    <property type="match status" value="1"/>
</dbReference>
<dbReference type="InterPro" id="IPR012796">
    <property type="entry name" value="Lysidine-tRNA-synth_C"/>
</dbReference>
<dbReference type="Pfam" id="PF11734">
    <property type="entry name" value="TilS_C"/>
    <property type="match status" value="1"/>
</dbReference>
<evidence type="ECO:0000313" key="11">
    <source>
        <dbReference type="Proteomes" id="UP001597344"/>
    </source>
</evidence>
<evidence type="ECO:0000256" key="4">
    <source>
        <dbReference type="ARBA" id="ARBA00022694"/>
    </source>
</evidence>
<comment type="similarity">
    <text evidence="8">Belongs to the tRNA(Ile)-lysidine synthase family.</text>
</comment>
<keyword evidence="11" id="KW-1185">Reference proteome</keyword>
<proteinExistence type="inferred from homology"/>
<dbReference type="PANTHER" id="PTHR43033">
    <property type="entry name" value="TRNA(ILE)-LYSIDINE SYNTHASE-RELATED"/>
    <property type="match status" value="1"/>
</dbReference>
<feature type="domain" description="Lysidine-tRNA(Ile) synthetase C-terminal" evidence="9">
    <location>
        <begin position="362"/>
        <end position="434"/>
    </location>
</feature>